<dbReference type="HAMAP" id="MF_00265">
    <property type="entry name" value="VapC_Nob1"/>
    <property type="match status" value="1"/>
</dbReference>
<keyword evidence="4 8" id="KW-0479">Metal-binding</keyword>
<dbReference type="RefSeq" id="WP_175103557.1">
    <property type="nucleotide sequence ID" value="NZ_CADIKM010000003.1"/>
</dbReference>
<keyword evidence="8" id="KW-0800">Toxin</keyword>
<organism evidence="10 11">
    <name type="scientific">Pararobbsia alpina</name>
    <dbReference type="NCBI Taxonomy" id="621374"/>
    <lineage>
        <taxon>Bacteria</taxon>
        <taxon>Pseudomonadati</taxon>
        <taxon>Pseudomonadota</taxon>
        <taxon>Betaproteobacteria</taxon>
        <taxon>Burkholderiales</taxon>
        <taxon>Burkholderiaceae</taxon>
        <taxon>Pararobbsia</taxon>
    </lineage>
</organism>
<dbReference type="CDD" id="cd18745">
    <property type="entry name" value="PIN_VapC4-5_FitB-like"/>
    <property type="match status" value="1"/>
</dbReference>
<keyword evidence="6 8" id="KW-0460">Magnesium</keyword>
<comment type="function">
    <text evidence="8">Toxic component of a toxin-antitoxin (TA) system. An RNase.</text>
</comment>
<feature type="binding site" evidence="8">
    <location>
        <position position="6"/>
    </location>
    <ligand>
        <name>Mg(2+)</name>
        <dbReference type="ChEBI" id="CHEBI:18420"/>
    </ligand>
</feature>
<dbReference type="GO" id="GO:0004519">
    <property type="term" value="F:endonuclease activity"/>
    <property type="evidence" value="ECO:0007669"/>
    <property type="project" value="UniProtKB-KW"/>
</dbReference>
<proteinExistence type="inferred from homology"/>
<dbReference type="AlphaFoldDB" id="A0A6S7AWY6"/>
<dbReference type="Proteomes" id="UP000494115">
    <property type="component" value="Unassembled WGS sequence"/>
</dbReference>
<evidence type="ECO:0000259" key="9">
    <source>
        <dbReference type="Pfam" id="PF01850"/>
    </source>
</evidence>
<dbReference type="GO" id="GO:0090729">
    <property type="term" value="F:toxin activity"/>
    <property type="evidence" value="ECO:0007669"/>
    <property type="project" value="UniProtKB-KW"/>
</dbReference>
<dbReference type="SUPFAM" id="SSF88723">
    <property type="entry name" value="PIN domain-like"/>
    <property type="match status" value="1"/>
</dbReference>
<name>A0A6S7AWY6_9BURK</name>
<evidence type="ECO:0000256" key="4">
    <source>
        <dbReference type="ARBA" id="ARBA00022723"/>
    </source>
</evidence>
<evidence type="ECO:0000256" key="2">
    <source>
        <dbReference type="ARBA" id="ARBA00022649"/>
    </source>
</evidence>
<keyword evidence="3 8" id="KW-0540">Nuclease</keyword>
<keyword evidence="10" id="KW-0255">Endonuclease</keyword>
<evidence type="ECO:0000256" key="3">
    <source>
        <dbReference type="ARBA" id="ARBA00022722"/>
    </source>
</evidence>
<feature type="binding site" evidence="8">
    <location>
        <position position="95"/>
    </location>
    <ligand>
        <name>Mg(2+)</name>
        <dbReference type="ChEBI" id="CHEBI:18420"/>
    </ligand>
</feature>
<reference evidence="10 11" key="1">
    <citation type="submission" date="2020-04" db="EMBL/GenBank/DDBJ databases">
        <authorList>
            <person name="De Canck E."/>
        </authorList>
    </citation>
    <scope>NUCLEOTIDE SEQUENCE [LARGE SCALE GENOMIC DNA]</scope>
    <source>
        <strain evidence="10 11">LMG 28138</strain>
    </source>
</reference>
<dbReference type="PANTHER" id="PTHR33653:SF1">
    <property type="entry name" value="RIBONUCLEASE VAPC2"/>
    <property type="match status" value="1"/>
</dbReference>
<dbReference type="InterPro" id="IPR022907">
    <property type="entry name" value="VapC_family"/>
</dbReference>
<accession>A0A6S7AWY6</accession>
<dbReference type="Pfam" id="PF01850">
    <property type="entry name" value="PIN"/>
    <property type="match status" value="1"/>
</dbReference>
<dbReference type="GO" id="GO:0000287">
    <property type="term" value="F:magnesium ion binding"/>
    <property type="evidence" value="ECO:0007669"/>
    <property type="project" value="UniProtKB-UniRule"/>
</dbReference>
<evidence type="ECO:0000256" key="8">
    <source>
        <dbReference type="HAMAP-Rule" id="MF_00265"/>
    </source>
</evidence>
<dbReference type="EMBL" id="CADIKM010000003">
    <property type="protein sequence ID" value="CAB3780429.1"/>
    <property type="molecule type" value="Genomic_DNA"/>
</dbReference>
<keyword evidence="2 8" id="KW-1277">Toxin-antitoxin system</keyword>
<keyword evidence="5 8" id="KW-0378">Hydrolase</keyword>
<evidence type="ECO:0000313" key="10">
    <source>
        <dbReference type="EMBL" id="CAB3780429.1"/>
    </source>
</evidence>
<comment type="cofactor">
    <cofactor evidence="1 8">
        <name>Mg(2+)</name>
        <dbReference type="ChEBI" id="CHEBI:18420"/>
    </cofactor>
</comment>
<dbReference type="GO" id="GO:0016787">
    <property type="term" value="F:hydrolase activity"/>
    <property type="evidence" value="ECO:0007669"/>
    <property type="project" value="UniProtKB-KW"/>
</dbReference>
<evidence type="ECO:0000313" key="11">
    <source>
        <dbReference type="Proteomes" id="UP000494115"/>
    </source>
</evidence>
<evidence type="ECO:0000256" key="6">
    <source>
        <dbReference type="ARBA" id="ARBA00022842"/>
    </source>
</evidence>
<evidence type="ECO:0000256" key="5">
    <source>
        <dbReference type="ARBA" id="ARBA00022801"/>
    </source>
</evidence>
<evidence type="ECO:0000256" key="7">
    <source>
        <dbReference type="ARBA" id="ARBA00038093"/>
    </source>
</evidence>
<dbReference type="InterPro" id="IPR029060">
    <property type="entry name" value="PIN-like_dom_sf"/>
</dbReference>
<protein>
    <recommendedName>
        <fullName evidence="8">Ribonuclease VapC</fullName>
        <shortName evidence="8">RNase VapC</shortName>
        <ecNumber evidence="8">3.1.-.-</ecNumber>
    </recommendedName>
    <alternativeName>
        <fullName evidence="8">Toxin VapC</fullName>
    </alternativeName>
</protein>
<feature type="domain" description="PIN" evidence="9">
    <location>
        <begin position="3"/>
        <end position="122"/>
    </location>
</feature>
<dbReference type="PANTHER" id="PTHR33653">
    <property type="entry name" value="RIBONUCLEASE VAPC2"/>
    <property type="match status" value="1"/>
</dbReference>
<comment type="similarity">
    <text evidence="7 8">Belongs to the PINc/VapC protein family.</text>
</comment>
<dbReference type="Gene3D" id="3.40.50.1010">
    <property type="entry name" value="5'-nuclease"/>
    <property type="match status" value="1"/>
</dbReference>
<dbReference type="EC" id="3.1.-.-" evidence="8"/>
<gene>
    <name evidence="8 10" type="primary">vapC</name>
    <name evidence="10" type="ORF">LMG28138_01037</name>
</gene>
<dbReference type="InterPro" id="IPR050556">
    <property type="entry name" value="Type_II_TA_system_RNase"/>
</dbReference>
<dbReference type="InterPro" id="IPR002716">
    <property type="entry name" value="PIN_dom"/>
</dbReference>
<sequence length="130" mass="14670">MKYLLDTNAAIALQKRDARMIKFLKQHHPSDFGMPVIALYELLYGAYKSERIEHNVANVEALKFEVLELDREDGEDAGKIRAHLARKGEPIGPYDVLIAGQARARGLAVVTHNTKEFERVPGLTVVDWTK</sequence>
<evidence type="ECO:0000256" key="1">
    <source>
        <dbReference type="ARBA" id="ARBA00001946"/>
    </source>
</evidence>
<keyword evidence="11" id="KW-1185">Reference proteome</keyword>
<dbReference type="GO" id="GO:0004540">
    <property type="term" value="F:RNA nuclease activity"/>
    <property type="evidence" value="ECO:0007669"/>
    <property type="project" value="InterPro"/>
</dbReference>